<proteinExistence type="predicted"/>
<organism evidence="2 3">
    <name type="scientific">Salvia divinorum</name>
    <name type="common">Maria pastora</name>
    <name type="synonym">Diviner's sage</name>
    <dbReference type="NCBI Taxonomy" id="28513"/>
    <lineage>
        <taxon>Eukaryota</taxon>
        <taxon>Viridiplantae</taxon>
        <taxon>Streptophyta</taxon>
        <taxon>Embryophyta</taxon>
        <taxon>Tracheophyta</taxon>
        <taxon>Spermatophyta</taxon>
        <taxon>Magnoliopsida</taxon>
        <taxon>eudicotyledons</taxon>
        <taxon>Gunneridae</taxon>
        <taxon>Pentapetalae</taxon>
        <taxon>asterids</taxon>
        <taxon>lamiids</taxon>
        <taxon>Lamiales</taxon>
        <taxon>Lamiaceae</taxon>
        <taxon>Nepetoideae</taxon>
        <taxon>Mentheae</taxon>
        <taxon>Salviinae</taxon>
        <taxon>Salvia</taxon>
        <taxon>Salvia subgen. Calosphace</taxon>
    </lineage>
</organism>
<dbReference type="PANTHER" id="PTHR33781">
    <property type="entry name" value="PROTEIN PHYTOCHROME KINASE SUBSTRATE 1-RELATED"/>
    <property type="match status" value="1"/>
</dbReference>
<evidence type="ECO:0000256" key="1">
    <source>
        <dbReference type="SAM" id="MobiDB-lite"/>
    </source>
</evidence>
<evidence type="ECO:0000313" key="2">
    <source>
        <dbReference type="EMBL" id="KAL1553496.1"/>
    </source>
</evidence>
<comment type="caution">
    <text evidence="2">The sequence shown here is derived from an EMBL/GenBank/DDBJ whole genome shotgun (WGS) entry which is preliminary data.</text>
</comment>
<protein>
    <submittedName>
        <fullName evidence="2">Protein PHYTOCHROME KINASE SUBSTRATE 3-like</fullName>
    </submittedName>
</protein>
<feature type="region of interest" description="Disordered" evidence="1">
    <location>
        <begin position="105"/>
        <end position="128"/>
    </location>
</feature>
<name>A0ABD1HEP6_SALDI</name>
<dbReference type="EMBL" id="JBEAFC010000006">
    <property type="protein sequence ID" value="KAL1553496.1"/>
    <property type="molecule type" value="Genomic_DNA"/>
</dbReference>
<reference evidence="2 3" key="1">
    <citation type="submission" date="2024-06" db="EMBL/GenBank/DDBJ databases">
        <title>A chromosome level genome sequence of Diviner's sage (Salvia divinorum).</title>
        <authorList>
            <person name="Ford S.A."/>
            <person name="Ro D.-K."/>
            <person name="Ness R.W."/>
            <person name="Phillips M.A."/>
        </authorList>
    </citation>
    <scope>NUCLEOTIDE SEQUENCE [LARGE SCALE GENOMIC DNA]</scope>
    <source>
        <strain evidence="2">SAF-2024a</strain>
        <tissue evidence="2">Leaf</tissue>
    </source>
</reference>
<gene>
    <name evidence="2" type="ORF">AAHA92_14163</name>
</gene>
<evidence type="ECO:0000313" key="3">
    <source>
        <dbReference type="Proteomes" id="UP001567538"/>
    </source>
</evidence>
<dbReference type="PANTHER" id="PTHR33781:SF3">
    <property type="entry name" value="PROTEIN PHYTOCHROME KINASE SUBSTRATE 3"/>
    <property type="match status" value="1"/>
</dbReference>
<accession>A0ABD1HEP6</accession>
<dbReference type="InterPro" id="IPR039615">
    <property type="entry name" value="PKS"/>
</dbReference>
<sequence length="370" mass="39976">METQDGSSLRVASFSSYIDKGKESLVHRVSAQDHNNMTIKLSHKADPTRVDSFSRSSDHSLLFQAPDPNSAFTFAHLTPKHAAGEISVFGADRYFNMKLEYQTAATKSHPRRPPAPAATPSFCSESSAPTTCHSQTTLLPSNQSHQSKQKKTARIFTGFGCRTPCFGNKSVRIDEIAAAPSPAMIKKIQDIEESRRSIEVFGSRKIKDAKGSEVATNMERKLSMLTWDAIPKGGNKNLPTSMIGSSSDVVDVASEASSDLFEIEEVSGSIYPLVQAADDDDDEPSCMMSPATSLYAPSEASIQWSVVTASAADFSTLSEFNDDSVSAKVVKTRVVNQVQKSRPTGLLGCKSLKAVDVANQNACVKVKNPN</sequence>
<dbReference type="Proteomes" id="UP001567538">
    <property type="component" value="Unassembled WGS sequence"/>
</dbReference>
<keyword evidence="3" id="KW-1185">Reference proteome</keyword>
<dbReference type="AlphaFoldDB" id="A0ABD1HEP6"/>